<dbReference type="PANTHER" id="PTHR35936:SF18">
    <property type="entry name" value="L-CYSTINE-BINDING PROTEIN TCYJ"/>
    <property type="match status" value="1"/>
</dbReference>
<dbReference type="InterPro" id="IPR001638">
    <property type="entry name" value="Solute-binding_3/MltF_N"/>
</dbReference>
<evidence type="ECO:0000313" key="4">
    <source>
        <dbReference type="Proteomes" id="UP000543419"/>
    </source>
</evidence>
<dbReference type="SMART" id="SM00062">
    <property type="entry name" value="PBPb"/>
    <property type="match status" value="1"/>
</dbReference>
<dbReference type="SUPFAM" id="SSF53850">
    <property type="entry name" value="Periplasmic binding protein-like II"/>
    <property type="match status" value="1"/>
</dbReference>
<gene>
    <name evidence="3" type="ORF">G1C97_1611</name>
</gene>
<evidence type="ECO:0000259" key="2">
    <source>
        <dbReference type="SMART" id="SM00062"/>
    </source>
</evidence>
<dbReference type="Gene3D" id="3.40.190.10">
    <property type="entry name" value="Periplasmic binding protein-like II"/>
    <property type="match status" value="2"/>
</dbReference>
<keyword evidence="4" id="KW-1185">Reference proteome</keyword>
<accession>A0A7Y0HY26</accession>
<name>A0A7Y0HY26_9BIFI</name>
<dbReference type="Proteomes" id="UP000543419">
    <property type="component" value="Unassembled WGS sequence"/>
</dbReference>
<reference evidence="3 4" key="1">
    <citation type="submission" date="2020-02" db="EMBL/GenBank/DDBJ databases">
        <title>Characterization of phylogenetic diversity of novel bifidobacterial species isolated in Czech ZOOs.</title>
        <authorList>
            <person name="Lugli G.A."/>
            <person name="Vera N.B."/>
            <person name="Ventura M."/>
        </authorList>
    </citation>
    <scope>NUCLEOTIDE SEQUENCE [LARGE SCALE GENOMIC DNA]</scope>
    <source>
        <strain evidence="3 4">DSM 109959</strain>
    </source>
</reference>
<dbReference type="AlphaFoldDB" id="A0A7Y0HY26"/>
<comment type="caution">
    <text evidence="3">The sequence shown here is derived from an EMBL/GenBank/DDBJ whole genome shotgun (WGS) entry which is preliminary data.</text>
</comment>
<dbReference type="RefSeq" id="WP_169241340.1">
    <property type="nucleotide sequence ID" value="NZ_JAAIIG010000007.1"/>
</dbReference>
<sequence length="285" mass="31069">MNFRSAVSTGVIILATATLLTGCSNTDSTAKTANNTDDNGVTTIEIASSVASRPYVWKNDQGKLEGYDYDVANAIDEKVPEIKLHWNSTDFQSLFLGLDAGQYQVVANNLIKNPEREKKYQFSDQGYLNITFAIAYNTNRITGEVDSLKDLAGKKVGTFSNGSAVQNLVEAYNNEHPDQALDLVHTDGSASDLLLATENGQTDATVVNATTAADYAKEHGTDLKVVDLPKDEQANQGNKSYFVFGKDEKSTEAKKAFDKGLKEIIEDGTLSKISIKHFGKDYSKE</sequence>
<evidence type="ECO:0000313" key="3">
    <source>
        <dbReference type="EMBL" id="NMM98659.1"/>
    </source>
</evidence>
<protein>
    <submittedName>
        <fullName evidence="3">Amino acid ABC transporter substrate-binding protein</fullName>
    </submittedName>
</protein>
<dbReference type="EMBL" id="JAAIIG010000007">
    <property type="protein sequence ID" value="NMM98659.1"/>
    <property type="molecule type" value="Genomic_DNA"/>
</dbReference>
<organism evidence="3 4">
    <name type="scientific">Bifidobacterium olomucense</name>
    <dbReference type="NCBI Taxonomy" id="2675324"/>
    <lineage>
        <taxon>Bacteria</taxon>
        <taxon>Bacillati</taxon>
        <taxon>Actinomycetota</taxon>
        <taxon>Actinomycetes</taxon>
        <taxon>Bifidobacteriales</taxon>
        <taxon>Bifidobacteriaceae</taxon>
        <taxon>Bifidobacterium</taxon>
    </lineage>
</organism>
<dbReference type="PROSITE" id="PS51257">
    <property type="entry name" value="PROKAR_LIPOPROTEIN"/>
    <property type="match status" value="1"/>
</dbReference>
<feature type="domain" description="Solute-binding protein family 3/N-terminal" evidence="2">
    <location>
        <begin position="43"/>
        <end position="281"/>
    </location>
</feature>
<keyword evidence="1" id="KW-0732">Signal</keyword>
<proteinExistence type="predicted"/>
<dbReference type="Pfam" id="PF00497">
    <property type="entry name" value="SBP_bac_3"/>
    <property type="match status" value="1"/>
</dbReference>
<dbReference type="PANTHER" id="PTHR35936">
    <property type="entry name" value="MEMBRANE-BOUND LYTIC MUREIN TRANSGLYCOSYLASE F"/>
    <property type="match status" value="1"/>
</dbReference>
<evidence type="ECO:0000256" key="1">
    <source>
        <dbReference type="ARBA" id="ARBA00022729"/>
    </source>
</evidence>